<comment type="cofactor">
    <cofactor evidence="1">
        <name>heme</name>
        <dbReference type="ChEBI" id="CHEBI:30413"/>
    </cofactor>
</comment>
<accession>A0ABQ9RE54</accession>
<dbReference type="SUPFAM" id="SSF48264">
    <property type="entry name" value="Cytochrome P450"/>
    <property type="match status" value="1"/>
</dbReference>
<dbReference type="PANTHER" id="PTHR24305:SF85">
    <property type="entry name" value="P450, PUTATIVE (EUROFUNG)-RELATED"/>
    <property type="match status" value="1"/>
</dbReference>
<keyword evidence="3" id="KW-0479">Metal-binding</keyword>
<keyword evidence="2" id="KW-0349">Heme</keyword>
<dbReference type="CDD" id="cd05325">
    <property type="entry name" value="carb_red_sniffer_like_SDR_c"/>
    <property type="match status" value="1"/>
</dbReference>
<dbReference type="EMBL" id="MLFU01000014">
    <property type="protein sequence ID" value="KAK1502033.1"/>
    <property type="molecule type" value="Genomic_DNA"/>
</dbReference>
<dbReference type="InterPro" id="IPR036396">
    <property type="entry name" value="Cyt_P450_sf"/>
</dbReference>
<protein>
    <submittedName>
        <fullName evidence="5">Flavonoid 3',5'-hydroxylase</fullName>
    </submittedName>
</protein>
<dbReference type="InterPro" id="IPR002347">
    <property type="entry name" value="SDR_fam"/>
</dbReference>
<dbReference type="InterPro" id="IPR036291">
    <property type="entry name" value="NAD(P)-bd_dom_sf"/>
</dbReference>
<dbReference type="PRINTS" id="PR00463">
    <property type="entry name" value="EP450I"/>
</dbReference>
<dbReference type="InterPro" id="IPR002401">
    <property type="entry name" value="Cyt_P450_E_grp-I"/>
</dbReference>
<proteinExistence type="predicted"/>
<name>A0ABQ9RE54_9PEZI</name>
<evidence type="ECO:0000313" key="6">
    <source>
        <dbReference type="Proteomes" id="UP001227543"/>
    </source>
</evidence>
<dbReference type="InterPro" id="IPR050121">
    <property type="entry name" value="Cytochrome_P450_monoxygenase"/>
</dbReference>
<evidence type="ECO:0000256" key="2">
    <source>
        <dbReference type="ARBA" id="ARBA00022617"/>
    </source>
</evidence>
<dbReference type="Pfam" id="PF00067">
    <property type="entry name" value="p450"/>
    <property type="match status" value="1"/>
</dbReference>
<dbReference type="Gene3D" id="1.10.630.10">
    <property type="entry name" value="Cytochrome P450"/>
    <property type="match status" value="1"/>
</dbReference>
<reference evidence="5 6" key="1">
    <citation type="submission" date="2016-10" db="EMBL/GenBank/DDBJ databases">
        <title>The genome sequence of Colletotrichum fioriniae PJ7.</title>
        <authorList>
            <person name="Baroncelli R."/>
        </authorList>
    </citation>
    <scope>NUCLEOTIDE SEQUENCE [LARGE SCALE GENOMIC DNA]</scope>
    <source>
        <strain evidence="5 6">Tom-12</strain>
    </source>
</reference>
<dbReference type="PROSITE" id="PS00086">
    <property type="entry name" value="CYTOCHROME_P450"/>
    <property type="match status" value="1"/>
</dbReference>
<comment type="caution">
    <text evidence="5">The sequence shown here is derived from an EMBL/GenBank/DDBJ whole genome shotgun (WGS) entry which is preliminary data.</text>
</comment>
<sequence length="710" mass="78713">MPNTVYVITGTNKGIGLGLVKTLLARPSTTVVASVRNDEAASSLKSSVRDVNKGNGSELFVILLDFNIAPDSTAVRKAFDTATGGAVTRIDVLISNAAVSATASRSVLTTAEELRSAFEINTIAPLMVFQGLWPLLERPQEADGPPAKFIGITSSLGSIEEQEPLPAGAYGPSKAALNWLVKSLHIQHPDLVSVAVHPGFVRTSMGEDAAKQWNFDLNRLDTIESSVTGVLEVIDGASPKFPGPFWGSVTRLWITYHNVKEDECRVNQELHKKYGPVIRITPTMLLVSDATKLPEIYHRNANKSQHYITGSFGKTESLFNMQDHAVHARFRKIAAAPYSFSNIRKMEPLLDKHIERWMSRLDAFATSGTKMDFAPWAVYLAYDIVSEVGFGQPFGFIEQGKDVEGLIQGFHDGLVPFGILARCYPFTNWVKSTFLGKYLVASPEQDSGIGTLMRFRDGLIVQRFKDIEKGTTGGRIDLLQTFIEARDEDGNPLDLDYIKAEILLVLLAGADTTGTAFQAFMMHIMTHPDVYGRLMAEIDEQTRAGNLSEMPQYAEVQEHCPFYVACIREAMRLDPPAPNIFPRLAGKGGMELYGKHVPEGAEVTCNPWLVHRDKNIFGPDATEFRPERWLESEEKTKEMLKYNMGFGYGARVCLGKDLAMMELLKGPLQFFRAFKPEILNSGEPGKYVVKGGVSFFKDMWVTIERRPKAL</sequence>
<dbReference type="PRINTS" id="PR00385">
    <property type="entry name" value="P450"/>
</dbReference>
<dbReference type="CDD" id="cd11060">
    <property type="entry name" value="CYP57A1-like"/>
    <property type="match status" value="1"/>
</dbReference>
<keyword evidence="4" id="KW-0408">Iron</keyword>
<dbReference type="InterPro" id="IPR001128">
    <property type="entry name" value="Cyt_P450"/>
</dbReference>
<organism evidence="5 6">
    <name type="scientific">Colletotrichum tamarilloi</name>
    <dbReference type="NCBI Taxonomy" id="1209934"/>
    <lineage>
        <taxon>Eukaryota</taxon>
        <taxon>Fungi</taxon>
        <taxon>Dikarya</taxon>
        <taxon>Ascomycota</taxon>
        <taxon>Pezizomycotina</taxon>
        <taxon>Sordariomycetes</taxon>
        <taxon>Hypocreomycetidae</taxon>
        <taxon>Glomerellales</taxon>
        <taxon>Glomerellaceae</taxon>
        <taxon>Colletotrichum</taxon>
        <taxon>Colletotrichum acutatum species complex</taxon>
    </lineage>
</organism>
<keyword evidence="6" id="KW-1185">Reference proteome</keyword>
<dbReference type="RefSeq" id="XP_060383715.1">
    <property type="nucleotide sequence ID" value="XM_060521501.1"/>
</dbReference>
<dbReference type="GeneID" id="85405739"/>
<gene>
    <name evidence="5" type="ORF">CTAM01_05471</name>
</gene>
<evidence type="ECO:0000256" key="4">
    <source>
        <dbReference type="ARBA" id="ARBA00023004"/>
    </source>
</evidence>
<evidence type="ECO:0000256" key="3">
    <source>
        <dbReference type="ARBA" id="ARBA00022723"/>
    </source>
</evidence>
<dbReference type="PANTHER" id="PTHR24305">
    <property type="entry name" value="CYTOCHROME P450"/>
    <property type="match status" value="1"/>
</dbReference>
<dbReference type="SUPFAM" id="SSF51735">
    <property type="entry name" value="NAD(P)-binding Rossmann-fold domains"/>
    <property type="match status" value="1"/>
</dbReference>
<dbReference type="Proteomes" id="UP001227543">
    <property type="component" value="Unassembled WGS sequence"/>
</dbReference>
<dbReference type="InterPro" id="IPR017972">
    <property type="entry name" value="Cyt_P450_CS"/>
</dbReference>
<evidence type="ECO:0000313" key="5">
    <source>
        <dbReference type="EMBL" id="KAK1502033.1"/>
    </source>
</evidence>
<dbReference type="Gene3D" id="3.40.50.720">
    <property type="entry name" value="NAD(P)-binding Rossmann-like Domain"/>
    <property type="match status" value="1"/>
</dbReference>
<evidence type="ECO:0000256" key="1">
    <source>
        <dbReference type="ARBA" id="ARBA00001971"/>
    </source>
</evidence>
<dbReference type="Pfam" id="PF00106">
    <property type="entry name" value="adh_short"/>
    <property type="match status" value="1"/>
</dbReference>